<dbReference type="EMBL" id="CAJNRD030001119">
    <property type="protein sequence ID" value="CAG5090602.1"/>
    <property type="molecule type" value="Genomic_DNA"/>
</dbReference>
<reference evidence="1" key="1">
    <citation type="submission" date="2021-04" db="EMBL/GenBank/DDBJ databases">
        <authorList>
            <person name="Chebbi M.A.C M."/>
        </authorList>
    </citation>
    <scope>NUCLEOTIDE SEQUENCE</scope>
</reference>
<accession>A0A8J2HDP6</accession>
<comment type="caution">
    <text evidence="1">The sequence shown here is derived from an EMBL/GenBank/DDBJ whole genome shotgun (WGS) entry which is preliminary data.</text>
</comment>
<evidence type="ECO:0000313" key="2">
    <source>
        <dbReference type="Proteomes" id="UP000786811"/>
    </source>
</evidence>
<dbReference type="AlphaFoldDB" id="A0A8J2HDP6"/>
<gene>
    <name evidence="1" type="ORF">HICCMSTLAB_LOCUS5692</name>
</gene>
<name>A0A8J2HDP6_COTCN</name>
<feature type="non-terminal residue" evidence="1">
    <location>
        <position position="139"/>
    </location>
</feature>
<sequence>QYLNIEGKTWFADKTGTAAIWIVNTKNVTVNNSGSGAGFVWIQTPTTYLMSVYLSPNEGISKLDPEALRASLAKSCSTLQNNPTPDTRSETERTVLNIMKEISAACDASMPRLKNRSFHRPAYWWSTDIAKLRKICHQL</sequence>
<proteinExistence type="predicted"/>
<keyword evidence="2" id="KW-1185">Reference proteome</keyword>
<evidence type="ECO:0000313" key="1">
    <source>
        <dbReference type="EMBL" id="CAG5090602.1"/>
    </source>
</evidence>
<dbReference type="Proteomes" id="UP000786811">
    <property type="component" value="Unassembled WGS sequence"/>
</dbReference>
<protein>
    <submittedName>
        <fullName evidence="1">Uncharacterized protein</fullName>
    </submittedName>
</protein>
<feature type="non-terminal residue" evidence="1">
    <location>
        <position position="1"/>
    </location>
</feature>
<dbReference type="OrthoDB" id="415822at2759"/>
<organism evidence="1 2">
    <name type="scientific">Cotesia congregata</name>
    <name type="common">Parasitoid wasp</name>
    <name type="synonym">Apanteles congregatus</name>
    <dbReference type="NCBI Taxonomy" id="51543"/>
    <lineage>
        <taxon>Eukaryota</taxon>
        <taxon>Metazoa</taxon>
        <taxon>Ecdysozoa</taxon>
        <taxon>Arthropoda</taxon>
        <taxon>Hexapoda</taxon>
        <taxon>Insecta</taxon>
        <taxon>Pterygota</taxon>
        <taxon>Neoptera</taxon>
        <taxon>Endopterygota</taxon>
        <taxon>Hymenoptera</taxon>
        <taxon>Apocrita</taxon>
        <taxon>Ichneumonoidea</taxon>
        <taxon>Braconidae</taxon>
        <taxon>Microgastrinae</taxon>
        <taxon>Cotesia</taxon>
    </lineage>
</organism>